<comment type="caution">
    <text evidence="2">The sequence shown here is derived from an EMBL/GenBank/DDBJ whole genome shotgun (WGS) entry which is preliminary data.</text>
</comment>
<reference evidence="2 3" key="1">
    <citation type="journal article" date="2004" name="Int. J. Syst. Evol. Microbiol.">
        <title>Kaistella koreensis gen. nov., sp. nov., a novel member of the Chryseobacterium-Bergeyella-Riemerella branch.</title>
        <authorList>
            <person name="Kim M.K."/>
            <person name="Im W.T."/>
            <person name="Shin Y.K."/>
            <person name="Lim J.H."/>
            <person name="Kim S.H."/>
            <person name="Lee B.C."/>
            <person name="Park M.Y."/>
            <person name="Lee K.Y."/>
            <person name="Lee S.T."/>
        </authorList>
    </citation>
    <scope>NUCLEOTIDE SEQUENCE [LARGE SCALE GENOMIC DNA]</scope>
    <source>
        <strain evidence="2 3">CCUG 49689</strain>
    </source>
</reference>
<protein>
    <recommendedName>
        <fullName evidence="4">DUF1320 domain-containing protein</fullName>
    </recommendedName>
</protein>
<accession>A0A0J7LMJ2</accession>
<proteinExistence type="predicted"/>
<dbReference type="Proteomes" id="UP000035900">
    <property type="component" value="Unassembled WGS sequence"/>
</dbReference>
<dbReference type="AlphaFoldDB" id="A0A0J7LMJ2"/>
<evidence type="ECO:0000256" key="1">
    <source>
        <dbReference type="SAM" id="MobiDB-lite"/>
    </source>
</evidence>
<sequence length="148" mass="16635">MFLQIEDLGTTIYSYQIGQITEGDENILLQAMASAEEEVRSYLTAIEWSDGRPRLDVPAILGATGTNRNALLVRMTATIAKFYVIELCNADVIYETAKERYDRAIAWLKQLARGEIKLSTLPETPELDPDSAGTEPFVYGSREKFNHE</sequence>
<dbReference type="PATRIC" id="fig|1304281.5.peg.2790"/>
<evidence type="ECO:0008006" key="4">
    <source>
        <dbReference type="Google" id="ProtNLM"/>
    </source>
</evidence>
<dbReference type="Pfam" id="PF07030">
    <property type="entry name" value="Phage_Mu_Gp36"/>
    <property type="match status" value="1"/>
</dbReference>
<dbReference type="InterPro" id="IPR009752">
    <property type="entry name" value="Phage_Mu_GpJ"/>
</dbReference>
<evidence type="ECO:0000313" key="2">
    <source>
        <dbReference type="EMBL" id="KMQ70320.1"/>
    </source>
</evidence>
<gene>
    <name evidence="2" type="ORF">ACM44_12945</name>
</gene>
<name>A0A0J7LMJ2_9FLAO</name>
<dbReference type="EMBL" id="LFNG01000022">
    <property type="protein sequence ID" value="KMQ70320.1"/>
    <property type="molecule type" value="Genomic_DNA"/>
</dbReference>
<evidence type="ECO:0000313" key="3">
    <source>
        <dbReference type="Proteomes" id="UP000035900"/>
    </source>
</evidence>
<dbReference type="OrthoDB" id="881590at2"/>
<keyword evidence="3" id="KW-1185">Reference proteome</keyword>
<organism evidence="2 3">
    <name type="scientific">Chryseobacterium koreense CCUG 49689</name>
    <dbReference type="NCBI Taxonomy" id="1304281"/>
    <lineage>
        <taxon>Bacteria</taxon>
        <taxon>Pseudomonadati</taxon>
        <taxon>Bacteroidota</taxon>
        <taxon>Flavobacteriia</taxon>
        <taxon>Flavobacteriales</taxon>
        <taxon>Weeksellaceae</taxon>
        <taxon>Chryseobacterium group</taxon>
        <taxon>Chryseobacterium</taxon>
    </lineage>
</organism>
<dbReference type="RefSeq" id="WP_048500471.1">
    <property type="nucleotide sequence ID" value="NZ_LFNG01000022.1"/>
</dbReference>
<dbReference type="STRING" id="1304281.ACM44_12945"/>
<feature type="region of interest" description="Disordered" evidence="1">
    <location>
        <begin position="122"/>
        <end position="148"/>
    </location>
</feature>